<keyword evidence="1" id="KW-0472">Membrane</keyword>
<proteinExistence type="predicted"/>
<dbReference type="Proteomes" id="UP000028488">
    <property type="component" value="Chromosome"/>
</dbReference>
<feature type="transmembrane region" description="Helical" evidence="1">
    <location>
        <begin position="52"/>
        <end position="73"/>
    </location>
</feature>
<evidence type="ECO:0000313" key="2">
    <source>
        <dbReference type="EMBL" id="AII08281.1"/>
    </source>
</evidence>
<dbReference type="EMBL" id="CP008947">
    <property type="protein sequence ID" value="AII08281.1"/>
    <property type="molecule type" value="Genomic_DNA"/>
</dbReference>
<dbReference type="eggNOG" id="ENOG5034AJR">
    <property type="taxonomic scope" value="Bacteria"/>
</dbReference>
<evidence type="ECO:0000256" key="1">
    <source>
        <dbReference type="SAM" id="Phobius"/>
    </source>
</evidence>
<sequence length="100" mass="10796">MLVFGEPYEASNGTVIVTVSRKGWGSRPERPVGIYSVSAENTAWIPAVDTSLHALIGVCTGFAAAVIGTIAVLRRPPWPEMTERVMTAIAEARIAESRQR</sequence>
<gene>
    <name evidence="2" type="ORF">EP51_28120</name>
</gene>
<organism evidence="2 3">
    <name type="scientific">Rhodococcus opacus</name>
    <name type="common">Nocardia opaca</name>
    <dbReference type="NCBI Taxonomy" id="37919"/>
    <lineage>
        <taxon>Bacteria</taxon>
        <taxon>Bacillati</taxon>
        <taxon>Actinomycetota</taxon>
        <taxon>Actinomycetes</taxon>
        <taxon>Mycobacteriales</taxon>
        <taxon>Nocardiaceae</taxon>
        <taxon>Rhodococcus</taxon>
    </lineage>
</organism>
<keyword evidence="1" id="KW-0812">Transmembrane</keyword>
<evidence type="ECO:0000313" key="3">
    <source>
        <dbReference type="Proteomes" id="UP000028488"/>
    </source>
</evidence>
<reference evidence="2 3" key="1">
    <citation type="submission" date="2014-07" db="EMBL/GenBank/DDBJ databases">
        <title>Genome Sequence of Rhodococcus opacus Strain R7, a Biodegrader of Mono- and Polycyclic Aromatic Hydrocarbons.</title>
        <authorList>
            <person name="Di Gennaro P."/>
            <person name="Zampolli J."/>
            <person name="Presti I."/>
            <person name="Cappelletti M."/>
            <person name="D'Ursi P."/>
            <person name="Orro A."/>
            <person name="Mezzelani A."/>
            <person name="Milanesi L."/>
        </authorList>
    </citation>
    <scope>NUCLEOTIDE SEQUENCE [LARGE SCALE GENOMIC DNA]</scope>
    <source>
        <strain evidence="2 3">R7</strain>
    </source>
</reference>
<name>A0A076EQR9_RHOOP</name>
<dbReference type="AlphaFoldDB" id="A0A076EQR9"/>
<accession>A0A076EQR9</accession>
<protein>
    <submittedName>
        <fullName evidence="2">Uncharacterized protein</fullName>
    </submittedName>
</protein>
<dbReference type="RefSeq" id="WP_037237111.1">
    <property type="nucleotide sequence ID" value="NZ_CP008947.1"/>
</dbReference>
<keyword evidence="1" id="KW-1133">Transmembrane helix</keyword>